<dbReference type="InterPro" id="IPR003593">
    <property type="entry name" value="AAA+_ATPase"/>
</dbReference>
<evidence type="ECO:0000259" key="6">
    <source>
        <dbReference type="SMART" id="SM00382"/>
    </source>
</evidence>
<protein>
    <submittedName>
        <fullName evidence="7">Disulfide oxidoreductase</fullName>
    </submittedName>
</protein>
<evidence type="ECO:0000256" key="4">
    <source>
        <dbReference type="ARBA" id="ARBA00022806"/>
    </source>
</evidence>
<keyword evidence="4" id="KW-0347">Helicase</keyword>
<evidence type="ECO:0000256" key="3">
    <source>
        <dbReference type="ARBA" id="ARBA00022801"/>
    </source>
</evidence>
<dbReference type="EMBL" id="RCHR01000001">
    <property type="protein sequence ID" value="RLL48264.1"/>
    <property type="molecule type" value="Genomic_DNA"/>
</dbReference>
<dbReference type="SUPFAM" id="SSF52540">
    <property type="entry name" value="P-loop containing nucleoside triphosphate hydrolases"/>
    <property type="match status" value="1"/>
</dbReference>
<keyword evidence="2" id="KW-0547">Nucleotide-binding</keyword>
<dbReference type="CDD" id="cd18808">
    <property type="entry name" value="SF1_C_Upf1"/>
    <property type="match status" value="1"/>
</dbReference>
<dbReference type="InterPro" id="IPR041679">
    <property type="entry name" value="DNA2/NAM7-like_C"/>
</dbReference>
<proteinExistence type="inferred from homology"/>
<dbReference type="GO" id="GO:0043139">
    <property type="term" value="F:5'-3' DNA helicase activity"/>
    <property type="evidence" value="ECO:0007669"/>
    <property type="project" value="TreeGrafter"/>
</dbReference>
<sequence>MATMEDIILIWKKALQIEIEENKKQGGRKLPLFNGEMISRYEKEAIYWFRALEEARLPDGSPVVLRIQNEDYQGEVLSTNGYDLIVKIDSYNRKEIEEALLISESWELLVALTNRLQESLGHSIKSKRMARAISGKSKAKHPQAKNPLHEVILRAKYNPTTYIWGPPGTGKTYTLARMIARHYQSGKKILVLAQSNAAVDVLVEEIAKIVQQKKSWKSGEIVRYGFSTNEKLKTLRDVLSQDIIVREYPHLQVDTYSLGKGQYSDSELRKIRMQRKEKEGELAANAKVLGVTLAKAIIDPFVFKNEYDMIVVDEVSMAYIPQIAFAASLGKKLIVCGDFKQLAPIAQAKHRLVEKWLRNDIFKVTKIIDAVDAGLSHPNLFMLKTQRRMHPDISSFTNQFIYKNMVSDDKAMVKKREQIVHKLPFPNEASVLVDTSKSGTYCLKDTATDSRFNVVSALLAMQLILSGKGNGSIGYISPYRAQTKLVNACIDALLPDNRKQIDTDRVIAATIHTFQGSERDIIIFDQVDSYPQQRPSILLTNSKSDRLINVAVTRAKGKFITIADRQYIKSRIPQEKAVRALSDHLETMNGSYTKKDLPRILADTFHPDLQWFEGEPFDRLARDLKAAKKITISAPFPAKINTKLWQLLQAISRRVDITFITSRKQDILLRSYALIPRDIAMSFIEIDGSTLWVGSPIMHGLSFNSAIEEPYLTCRLAASNVIELLNQFLSLEEPVHSNEGEQQKVISQRPDYSLHQYVATWAQCPNCRSNRKIDVSSNGATKLICSYCGSNSNPRYILEKYMEYVDLRCKSCHSTLDVKDDYPVNAVECTNCKEEIAINTLLS</sequence>
<comment type="similarity">
    <text evidence="1">Belongs to the DNA2/NAM7 helicase family.</text>
</comment>
<dbReference type="SMART" id="SM00382">
    <property type="entry name" value="AAA"/>
    <property type="match status" value="1"/>
</dbReference>
<dbReference type="Pfam" id="PF13087">
    <property type="entry name" value="AAA_12"/>
    <property type="match status" value="1"/>
</dbReference>
<evidence type="ECO:0000256" key="1">
    <source>
        <dbReference type="ARBA" id="ARBA00007913"/>
    </source>
</evidence>
<name>A0A498DAW3_9BACI</name>
<keyword evidence="5" id="KW-0067">ATP-binding</keyword>
<dbReference type="Pfam" id="PF13086">
    <property type="entry name" value="AAA_11"/>
    <property type="match status" value="2"/>
</dbReference>
<dbReference type="GO" id="GO:0016787">
    <property type="term" value="F:hydrolase activity"/>
    <property type="evidence" value="ECO:0007669"/>
    <property type="project" value="UniProtKB-KW"/>
</dbReference>
<dbReference type="InterPro" id="IPR041677">
    <property type="entry name" value="DNA2/NAM7_AAA_11"/>
</dbReference>
<dbReference type="InterPro" id="IPR027417">
    <property type="entry name" value="P-loop_NTPase"/>
</dbReference>
<keyword evidence="3" id="KW-0378">Hydrolase</keyword>
<accession>A0A498DAW3</accession>
<dbReference type="RefSeq" id="WP_121521285.1">
    <property type="nucleotide sequence ID" value="NZ_RCHR01000001.1"/>
</dbReference>
<evidence type="ECO:0000313" key="7">
    <source>
        <dbReference type="EMBL" id="RLL48264.1"/>
    </source>
</evidence>
<organism evidence="7 8">
    <name type="scientific">Oceanobacillus piezotolerans</name>
    <dbReference type="NCBI Taxonomy" id="2448030"/>
    <lineage>
        <taxon>Bacteria</taxon>
        <taxon>Bacillati</taxon>
        <taxon>Bacillota</taxon>
        <taxon>Bacilli</taxon>
        <taxon>Bacillales</taxon>
        <taxon>Bacillaceae</taxon>
        <taxon>Oceanobacillus</taxon>
    </lineage>
</organism>
<evidence type="ECO:0000256" key="5">
    <source>
        <dbReference type="ARBA" id="ARBA00022840"/>
    </source>
</evidence>
<comment type="caution">
    <text evidence="7">The sequence shown here is derived from an EMBL/GenBank/DDBJ whole genome shotgun (WGS) entry which is preliminary data.</text>
</comment>
<dbReference type="Proteomes" id="UP000270219">
    <property type="component" value="Unassembled WGS sequence"/>
</dbReference>
<keyword evidence="8" id="KW-1185">Reference proteome</keyword>
<dbReference type="InterPro" id="IPR047187">
    <property type="entry name" value="SF1_C_Upf1"/>
</dbReference>
<dbReference type="Gene3D" id="3.40.50.300">
    <property type="entry name" value="P-loop containing nucleotide triphosphate hydrolases"/>
    <property type="match status" value="2"/>
</dbReference>
<dbReference type="AlphaFoldDB" id="A0A498DAW3"/>
<evidence type="ECO:0000256" key="2">
    <source>
        <dbReference type="ARBA" id="ARBA00022741"/>
    </source>
</evidence>
<reference evidence="7 8" key="1">
    <citation type="submission" date="2018-10" db="EMBL/GenBank/DDBJ databases">
        <title>Oceanobacillus sp. YLB-02 draft genome.</title>
        <authorList>
            <person name="Yu L."/>
        </authorList>
    </citation>
    <scope>NUCLEOTIDE SEQUENCE [LARGE SCALE GENOMIC DNA]</scope>
    <source>
        <strain evidence="7 8">YLB-02</strain>
    </source>
</reference>
<dbReference type="OrthoDB" id="9757917at2"/>
<dbReference type="GO" id="GO:0005524">
    <property type="term" value="F:ATP binding"/>
    <property type="evidence" value="ECO:0007669"/>
    <property type="project" value="UniProtKB-KW"/>
</dbReference>
<dbReference type="PANTHER" id="PTHR43788">
    <property type="entry name" value="DNA2/NAM7 HELICASE FAMILY MEMBER"/>
    <property type="match status" value="1"/>
</dbReference>
<feature type="domain" description="AAA+ ATPase" evidence="6">
    <location>
        <begin position="157"/>
        <end position="395"/>
    </location>
</feature>
<dbReference type="PANTHER" id="PTHR43788:SF8">
    <property type="entry name" value="DNA-BINDING PROTEIN SMUBP-2"/>
    <property type="match status" value="1"/>
</dbReference>
<evidence type="ECO:0000313" key="8">
    <source>
        <dbReference type="Proteomes" id="UP000270219"/>
    </source>
</evidence>
<gene>
    <name evidence="7" type="ORF">D8M04_03035</name>
</gene>
<dbReference type="InterPro" id="IPR050534">
    <property type="entry name" value="Coronavir_polyprotein_1ab"/>
</dbReference>